<dbReference type="InterPro" id="IPR004843">
    <property type="entry name" value="Calcineurin-like_PHP"/>
</dbReference>
<proteinExistence type="predicted"/>
<dbReference type="InParanoid" id="A0A540VI93"/>
<organism evidence="2 3">
    <name type="scientific">Litorilinea aerophila</name>
    <dbReference type="NCBI Taxonomy" id="1204385"/>
    <lineage>
        <taxon>Bacteria</taxon>
        <taxon>Bacillati</taxon>
        <taxon>Chloroflexota</taxon>
        <taxon>Caldilineae</taxon>
        <taxon>Caldilineales</taxon>
        <taxon>Caldilineaceae</taxon>
        <taxon>Litorilinea</taxon>
    </lineage>
</organism>
<name>A0A540VI93_9CHLR</name>
<evidence type="ECO:0000259" key="1">
    <source>
        <dbReference type="Pfam" id="PF00149"/>
    </source>
</evidence>
<dbReference type="EMBL" id="VIGC01000008">
    <property type="protein sequence ID" value="TQE96488.1"/>
    <property type="molecule type" value="Genomic_DNA"/>
</dbReference>
<gene>
    <name evidence="2" type="ORF">FKZ61_07990</name>
</gene>
<accession>A0A540VI93</accession>
<dbReference type="SUPFAM" id="SSF56300">
    <property type="entry name" value="Metallo-dependent phosphatases"/>
    <property type="match status" value="1"/>
</dbReference>
<dbReference type="OrthoDB" id="9783591at2"/>
<dbReference type="AlphaFoldDB" id="A0A540VI93"/>
<feature type="domain" description="Calcineurin-like phosphoesterase" evidence="1">
    <location>
        <begin position="24"/>
        <end position="182"/>
    </location>
</feature>
<evidence type="ECO:0000313" key="2">
    <source>
        <dbReference type="EMBL" id="TQE96488.1"/>
    </source>
</evidence>
<comment type="caution">
    <text evidence="2">The sequence shown here is derived from an EMBL/GenBank/DDBJ whole genome shotgun (WGS) entry which is preliminary data.</text>
</comment>
<dbReference type="Gene3D" id="3.60.21.10">
    <property type="match status" value="1"/>
</dbReference>
<dbReference type="Pfam" id="PF00149">
    <property type="entry name" value="Metallophos"/>
    <property type="match status" value="1"/>
</dbReference>
<dbReference type="GO" id="GO:0016787">
    <property type="term" value="F:hydrolase activity"/>
    <property type="evidence" value="ECO:0007669"/>
    <property type="project" value="InterPro"/>
</dbReference>
<reference evidence="2 3" key="1">
    <citation type="submission" date="2019-06" db="EMBL/GenBank/DDBJ databases">
        <title>Genome sequence of Litorilinea aerophila BAA-2444.</title>
        <authorList>
            <person name="Maclea K.S."/>
            <person name="Maurais E.G."/>
            <person name="Iannazzi L.C."/>
        </authorList>
    </citation>
    <scope>NUCLEOTIDE SEQUENCE [LARGE SCALE GENOMIC DNA]</scope>
    <source>
        <strain evidence="2 3">ATCC BAA-2444</strain>
    </source>
</reference>
<dbReference type="InterPro" id="IPR029052">
    <property type="entry name" value="Metallo-depent_PP-like"/>
</dbReference>
<evidence type="ECO:0000313" key="3">
    <source>
        <dbReference type="Proteomes" id="UP000317371"/>
    </source>
</evidence>
<dbReference type="Proteomes" id="UP000317371">
    <property type="component" value="Unassembled WGS sequence"/>
</dbReference>
<protein>
    <submittedName>
        <fullName evidence="2">Metallophosphoesterase</fullName>
    </submittedName>
</protein>
<keyword evidence="3" id="KW-1185">Reference proteome</keyword>
<sequence length="214" mass="24833">MRVLAISDKVEPILYSPGICTRVGEVDLILSCGDLPFYYIEYIVSMLNRPCYYVFGNHGREIEYQGGDWQQKTAPLGAENLHRRVARADGLLLAGLEGSIRYNNAPRYQYTESEMLANIGRLAPRLLYNRLQHGRYLDVLVAHSPPFGIHDQPDRAHQGFKVFLHFMRWFRPRYLLHGHIHLYRQNVVTQTRYLDTEVINVYPFRILDLEPGTG</sequence>